<sequence length="89" mass="10792">MSYKIARLTLHFMDFNLSPEDIKSIIQVKFTLLFDWLEKITLRLKIANYCIALINIFYYLYHKIDNENDFLSRFYKLYSVLNLNNNITN</sequence>
<proteinExistence type="predicted"/>
<name>D2U216_9GAMM</name>
<dbReference type="AlphaFoldDB" id="D2U216"/>
<reference evidence="1" key="1">
    <citation type="journal article" date="2010" name="Insect Mol. Biol.">
        <title>The draft genome sequence of Arsenophonus nasoniae, son-killer bacterium of Nasonia vitripennis, reveals genes associated with virulence and symbiosis.</title>
        <authorList>
            <person name="Wilkes T."/>
            <person name="Darby A.C."/>
            <person name="Choi J."/>
            <person name="Colborne J.K."/>
            <person name="Werren J.H."/>
            <person name="Hurst G.D.D."/>
        </authorList>
    </citation>
    <scope>NUCLEOTIDE SEQUENCE</scope>
</reference>
<protein>
    <submittedName>
        <fullName evidence="1">Uncharacterized protein</fullName>
    </submittedName>
</protein>
<evidence type="ECO:0000313" key="1">
    <source>
        <dbReference type="EMBL" id="CBA74953.1"/>
    </source>
</evidence>
<organism evidence="1">
    <name type="scientific">Arsenophonus nasoniae</name>
    <name type="common">son-killer infecting Nasonia vitripennis</name>
    <dbReference type="NCBI Taxonomy" id="638"/>
    <lineage>
        <taxon>Bacteria</taxon>
        <taxon>Pseudomonadati</taxon>
        <taxon>Pseudomonadota</taxon>
        <taxon>Gammaproteobacteria</taxon>
        <taxon>Enterobacterales</taxon>
        <taxon>Morganellaceae</taxon>
        <taxon>Arsenophonus</taxon>
    </lineage>
</organism>
<gene>
    <name evidence="1" type="ORF">ARN_26200</name>
</gene>
<dbReference type="EMBL" id="FN545249">
    <property type="protein sequence ID" value="CBA74953.1"/>
    <property type="molecule type" value="Genomic_DNA"/>
</dbReference>
<accession>D2U216</accession>